<dbReference type="Gene3D" id="3.40.630.190">
    <property type="entry name" value="LCP protein"/>
    <property type="match status" value="1"/>
</dbReference>
<organism evidence="5 6">
    <name type="scientific">Pseudonocardia yunnanensis</name>
    <dbReference type="NCBI Taxonomy" id="58107"/>
    <lineage>
        <taxon>Bacteria</taxon>
        <taxon>Bacillati</taxon>
        <taxon>Actinomycetota</taxon>
        <taxon>Actinomycetes</taxon>
        <taxon>Pseudonocardiales</taxon>
        <taxon>Pseudonocardiaceae</taxon>
        <taxon>Pseudonocardia</taxon>
    </lineage>
</organism>
<dbReference type="Pfam" id="PF13399">
    <property type="entry name" value="LytR_C"/>
    <property type="match status" value="1"/>
</dbReference>
<sequence length="1005" mass="102333">MTTRARPLFVAGGGVEDGPDRARRSPTSGGRRRAPETASGGRRRAPDPETPDDVLSRHGLLGSAPEEDVPPAPPAPPGSRAARRRAEEEREAAAARPAPPPVAGSRPPGGRAARREAAEASDAGYASPPATRPDSGRRALDPEQAAPRHGGRTSDSGRHSARGVPPLDAGRSMPPPPPPPTPVPPRAAREPVRPDAPAGDTPRRRRSAPDRPGAQSTFDESTFDAGAPVSDSGRRYAQPPAPDASTRRRAAPDAPGPIADSGGGRAQPPAATPEATTRVRAATPRSGADTPVPETGHRRARPTAAPPEATRAPATGPRSIPEPDAPVTPSGRRHAQPPAATAEATTRVRATAPRPGSDAPTSGPGVRRPQPPAVAPEATTRVRATRPAADADAPVSNPGPRRPQPPAAAPEATTRVRATPPRPAADPAGPISHPVPRVPQPPAPESTTRVRAAQPTGDASVSDSGRSQAQPPADATTRVRASSSSQAPDRSEQAELTRRSERESVANRATHIDETLTRLTAAHAGLNLPAREGSEAAEPVAPRRRVRITAGRVLGAAAALIVFVATTAGWGAKGWLETSIRNAAALDPDSSSVVDANSQQGDENVLIVASDGDTAAPAAPGAPETGADTVTVAHIPAGGGPMVVLSVPNNLEINRPPCERWDGGSASYADEPERAEARTQLLSALDVGGPRCVTRVVQQLTGLAVTKYIGVDLAALGTMADAVGGANVCVTKPVVDGVLGPVVPNTGATTLSGVRAADFARAADVQGDPPSDYGRIERQQQLLASVLEKAVSGTGLLDISQLSALRPALGNAVVTDGAGIDEVLALALSLQKLDAEGVTFAATPTATDPNNPDRPVLRDTDAAKLFTAVREDSPLPEQEGDPHGAPSGPAPSDLKVDVLNASDKAGLAGKVGETLGSLGFGVGEVGNADQPTPQTVIRFSPDQAAAAALLASTVPSATSVPDPGTSGVLQLVLGRSFDDVVRAPAEPIALQADGPPVTAETATCS</sequence>
<evidence type="ECO:0000313" key="5">
    <source>
        <dbReference type="EMBL" id="MFD1522315.1"/>
    </source>
</evidence>
<dbReference type="PANTHER" id="PTHR33392">
    <property type="entry name" value="POLYISOPRENYL-TEICHOIC ACID--PEPTIDOGLYCAN TEICHOIC ACID TRANSFERASE TAGU"/>
    <property type="match status" value="1"/>
</dbReference>
<feature type="domain" description="Cell envelope-related transcriptional attenuator" evidence="3">
    <location>
        <begin position="627"/>
        <end position="790"/>
    </location>
</feature>
<gene>
    <name evidence="5" type="ORF">ACFSJD_32785</name>
</gene>
<feature type="region of interest" description="Disordered" evidence="2">
    <location>
        <begin position="1"/>
        <end position="507"/>
    </location>
</feature>
<feature type="compositionally biased region" description="Low complexity" evidence="2">
    <location>
        <begin position="375"/>
        <end position="399"/>
    </location>
</feature>
<feature type="region of interest" description="Disordered" evidence="2">
    <location>
        <begin position="871"/>
        <end position="895"/>
    </location>
</feature>
<dbReference type="Pfam" id="PF03816">
    <property type="entry name" value="LytR_cpsA_psr"/>
    <property type="match status" value="1"/>
</dbReference>
<dbReference type="InterPro" id="IPR027381">
    <property type="entry name" value="LytR/CpsA/Psr_C"/>
</dbReference>
<feature type="compositionally biased region" description="Low complexity" evidence="2">
    <location>
        <begin position="336"/>
        <end position="355"/>
    </location>
</feature>
<dbReference type="RefSeq" id="WP_344723681.1">
    <property type="nucleotide sequence ID" value="NZ_BAAAUS010000023.1"/>
</dbReference>
<dbReference type="Proteomes" id="UP001597114">
    <property type="component" value="Unassembled WGS sequence"/>
</dbReference>
<comment type="similarity">
    <text evidence="1">Belongs to the LytR/CpsA/Psr (LCP) family.</text>
</comment>
<protein>
    <submittedName>
        <fullName evidence="5">LCP family protein</fullName>
    </submittedName>
</protein>
<dbReference type="NCBIfam" id="TIGR00350">
    <property type="entry name" value="lytR_cpsA_psr"/>
    <property type="match status" value="1"/>
</dbReference>
<evidence type="ECO:0000313" key="6">
    <source>
        <dbReference type="Proteomes" id="UP001597114"/>
    </source>
</evidence>
<evidence type="ECO:0000256" key="1">
    <source>
        <dbReference type="ARBA" id="ARBA00006068"/>
    </source>
</evidence>
<proteinExistence type="inferred from homology"/>
<feature type="compositionally biased region" description="Low complexity" evidence="2">
    <location>
        <begin position="302"/>
        <end position="318"/>
    </location>
</feature>
<feature type="compositionally biased region" description="Polar residues" evidence="2">
    <location>
        <begin position="479"/>
        <end position="488"/>
    </location>
</feature>
<feature type="compositionally biased region" description="Low complexity" evidence="2">
    <location>
        <begin position="409"/>
        <end position="435"/>
    </location>
</feature>
<feature type="compositionally biased region" description="Basic and acidic residues" evidence="2">
    <location>
        <begin position="84"/>
        <end position="93"/>
    </location>
</feature>
<keyword evidence="6" id="KW-1185">Reference proteome</keyword>
<feature type="domain" description="LytR/CpsA/Psr regulator C-terminal" evidence="4">
    <location>
        <begin position="893"/>
        <end position="977"/>
    </location>
</feature>
<feature type="compositionally biased region" description="Polar residues" evidence="2">
    <location>
        <begin position="457"/>
        <end position="470"/>
    </location>
</feature>
<dbReference type="PANTHER" id="PTHR33392:SF6">
    <property type="entry name" value="POLYISOPRENYL-TEICHOIC ACID--PEPTIDOGLYCAN TEICHOIC ACID TRANSFERASE TAGU"/>
    <property type="match status" value="1"/>
</dbReference>
<accession>A0ABW4F685</accession>
<feature type="compositionally biased region" description="Low complexity" evidence="2">
    <location>
        <begin position="266"/>
        <end position="285"/>
    </location>
</feature>
<dbReference type="InterPro" id="IPR004474">
    <property type="entry name" value="LytR_CpsA_psr"/>
</dbReference>
<evidence type="ECO:0000259" key="4">
    <source>
        <dbReference type="Pfam" id="PF13399"/>
    </source>
</evidence>
<comment type="caution">
    <text evidence="5">The sequence shown here is derived from an EMBL/GenBank/DDBJ whole genome shotgun (WGS) entry which is preliminary data.</text>
</comment>
<evidence type="ECO:0000259" key="3">
    <source>
        <dbReference type="Pfam" id="PF03816"/>
    </source>
</evidence>
<name>A0ABW4F685_9PSEU</name>
<dbReference type="InterPro" id="IPR050922">
    <property type="entry name" value="LytR/CpsA/Psr_CW_biosynth"/>
</dbReference>
<feature type="compositionally biased region" description="Pro residues" evidence="2">
    <location>
        <begin position="173"/>
        <end position="185"/>
    </location>
</feature>
<reference evidence="6" key="1">
    <citation type="journal article" date="2019" name="Int. J. Syst. Evol. Microbiol.">
        <title>The Global Catalogue of Microorganisms (GCM) 10K type strain sequencing project: providing services to taxonomists for standard genome sequencing and annotation.</title>
        <authorList>
            <consortium name="The Broad Institute Genomics Platform"/>
            <consortium name="The Broad Institute Genome Sequencing Center for Infectious Disease"/>
            <person name="Wu L."/>
            <person name="Ma J."/>
        </authorList>
    </citation>
    <scope>NUCLEOTIDE SEQUENCE [LARGE SCALE GENOMIC DNA]</scope>
    <source>
        <strain evidence="6">CCM 7043</strain>
    </source>
</reference>
<dbReference type="EMBL" id="JBHUCO010000045">
    <property type="protein sequence ID" value="MFD1522315.1"/>
    <property type="molecule type" value="Genomic_DNA"/>
</dbReference>
<dbReference type="Gene3D" id="3.30.70.2390">
    <property type="match status" value="1"/>
</dbReference>
<feature type="compositionally biased region" description="Basic and acidic residues" evidence="2">
    <location>
        <begin position="489"/>
        <end position="507"/>
    </location>
</feature>
<evidence type="ECO:0000256" key="2">
    <source>
        <dbReference type="SAM" id="MobiDB-lite"/>
    </source>
</evidence>